<dbReference type="PROSITE" id="PS50013">
    <property type="entry name" value="CHROMO_2"/>
    <property type="match status" value="1"/>
</dbReference>
<evidence type="ECO:0000256" key="1">
    <source>
        <dbReference type="ARBA" id="ARBA00022884"/>
    </source>
</evidence>
<dbReference type="PANTHER" id="PTHR37984:SF5">
    <property type="entry name" value="PROTEIN NYNRIN-LIKE"/>
    <property type="match status" value="1"/>
</dbReference>
<evidence type="ECO:0000259" key="3">
    <source>
        <dbReference type="PROSITE" id="PS50994"/>
    </source>
</evidence>
<evidence type="ECO:0000313" key="4">
    <source>
        <dbReference type="EMBL" id="CED84441.1"/>
    </source>
</evidence>
<proteinExistence type="predicted"/>
<feature type="domain" description="Chromo" evidence="2">
    <location>
        <begin position="261"/>
        <end position="320"/>
    </location>
</feature>
<protein>
    <submittedName>
        <fullName evidence="4">FOG: Transposon-encoded proteins with TYA, reverse transcriptase, integrase domains in various combinations</fullName>
    </submittedName>
</protein>
<dbReference type="GO" id="GO:0005634">
    <property type="term" value="C:nucleus"/>
    <property type="evidence" value="ECO:0007669"/>
    <property type="project" value="UniProtKB-ARBA"/>
</dbReference>
<dbReference type="Pfam" id="PF00385">
    <property type="entry name" value="Chromo"/>
    <property type="match status" value="1"/>
</dbReference>
<accession>A0A0F7SSK4</accession>
<dbReference type="Pfam" id="PF24626">
    <property type="entry name" value="SH3_Tf2-1"/>
    <property type="match status" value="1"/>
</dbReference>
<dbReference type="GO" id="GO:0003964">
    <property type="term" value="F:RNA-directed DNA polymerase activity"/>
    <property type="evidence" value="ECO:0007669"/>
    <property type="project" value="UniProtKB-KW"/>
</dbReference>
<dbReference type="Gene3D" id="3.30.420.10">
    <property type="entry name" value="Ribonuclease H-like superfamily/Ribonuclease H"/>
    <property type="match status" value="1"/>
</dbReference>
<dbReference type="Gene3D" id="2.40.50.40">
    <property type="match status" value="1"/>
</dbReference>
<dbReference type="InterPro" id="IPR050951">
    <property type="entry name" value="Retrovirus_Pol_polyprotein"/>
</dbReference>
<dbReference type="InterPro" id="IPR000953">
    <property type="entry name" value="Chromo/chromo_shadow_dom"/>
</dbReference>
<dbReference type="AlphaFoldDB" id="A0A0F7SSK4"/>
<dbReference type="CDD" id="cd00024">
    <property type="entry name" value="CD_CSD"/>
    <property type="match status" value="1"/>
</dbReference>
<dbReference type="SUPFAM" id="SSF53098">
    <property type="entry name" value="Ribonuclease H-like"/>
    <property type="match status" value="1"/>
</dbReference>
<keyword evidence="4" id="KW-0808">Transferase</keyword>
<keyword evidence="1" id="KW-0694">RNA-binding</keyword>
<dbReference type="SUPFAM" id="SSF54160">
    <property type="entry name" value="Chromo domain-like"/>
    <property type="match status" value="1"/>
</dbReference>
<dbReference type="InterPro" id="IPR023780">
    <property type="entry name" value="Chromo_domain"/>
</dbReference>
<dbReference type="InterPro" id="IPR012337">
    <property type="entry name" value="RNaseH-like_sf"/>
</dbReference>
<dbReference type="SMART" id="SM00298">
    <property type="entry name" value="CHROMO"/>
    <property type="match status" value="1"/>
</dbReference>
<keyword evidence="4" id="KW-0548">Nucleotidyltransferase</keyword>
<evidence type="ECO:0000259" key="2">
    <source>
        <dbReference type="PROSITE" id="PS50013"/>
    </source>
</evidence>
<dbReference type="GO" id="GO:0015074">
    <property type="term" value="P:DNA integration"/>
    <property type="evidence" value="ECO:0007669"/>
    <property type="project" value="InterPro"/>
</dbReference>
<dbReference type="InterPro" id="IPR036397">
    <property type="entry name" value="RNaseH_sf"/>
</dbReference>
<dbReference type="GO" id="GO:0003723">
    <property type="term" value="F:RNA binding"/>
    <property type="evidence" value="ECO:0007669"/>
    <property type="project" value="UniProtKB-KW"/>
</dbReference>
<name>A0A0F7SSK4_PHARH</name>
<dbReference type="InterPro" id="IPR056924">
    <property type="entry name" value="SH3_Tf2-1"/>
</dbReference>
<dbReference type="EMBL" id="LN483166">
    <property type="protein sequence ID" value="CED84441.1"/>
    <property type="molecule type" value="Genomic_DNA"/>
</dbReference>
<sequence length="341" mass="39051">MTTDTAVDLAVLFEKNIHRLHGLPKDIVSDRGTLFTSAFWRAACSQLDIKQNLSTSFHPQTDGQTERINSVVEQYLRAYTDYLQIDWSQRLSLAEFSYNNTISTTTNMTPIYANYGYHPRFSATIREGPNPAAQDHVKHVQKTLAFCRSGMSIAQDLQEKYANEHRTPAPPFKPGELVLLKRVNVKTDRPSDKLDFKLLGPFKIIRAVGNSAFRLALPSTMHIHPTFHVSLLERYYPNTLPARQIAPPPDPIVADDGDKLWHVEKILKSRLFRRRLQFLIRWEGYDASEDQWISHHELMDDDPTVLEFYAKYPTSAINAAKRAAVQQHAFGLQNQMRRSSS</sequence>
<dbReference type="PROSITE" id="PS50994">
    <property type="entry name" value="INTEGRASE"/>
    <property type="match status" value="1"/>
</dbReference>
<reference evidence="4" key="1">
    <citation type="submission" date="2014-08" db="EMBL/GenBank/DDBJ databases">
        <authorList>
            <person name="Sharma Rahul"/>
            <person name="Thines Marco"/>
        </authorList>
    </citation>
    <scope>NUCLEOTIDE SEQUENCE</scope>
</reference>
<dbReference type="PANTHER" id="PTHR37984">
    <property type="entry name" value="PROTEIN CBG26694"/>
    <property type="match status" value="1"/>
</dbReference>
<dbReference type="InterPro" id="IPR016197">
    <property type="entry name" value="Chromo-like_dom_sf"/>
</dbReference>
<dbReference type="GO" id="GO:0006338">
    <property type="term" value="P:chromatin remodeling"/>
    <property type="evidence" value="ECO:0007669"/>
    <property type="project" value="UniProtKB-ARBA"/>
</dbReference>
<dbReference type="InterPro" id="IPR001584">
    <property type="entry name" value="Integrase_cat-core"/>
</dbReference>
<keyword evidence="4" id="KW-0695">RNA-directed DNA polymerase</keyword>
<feature type="domain" description="Integrase catalytic" evidence="3">
    <location>
        <begin position="1"/>
        <end position="118"/>
    </location>
</feature>
<organism evidence="4">
    <name type="scientific">Phaffia rhodozyma</name>
    <name type="common">Yeast</name>
    <name type="synonym">Xanthophyllomyces dendrorhous</name>
    <dbReference type="NCBI Taxonomy" id="264483"/>
    <lineage>
        <taxon>Eukaryota</taxon>
        <taxon>Fungi</taxon>
        <taxon>Dikarya</taxon>
        <taxon>Basidiomycota</taxon>
        <taxon>Agaricomycotina</taxon>
        <taxon>Tremellomycetes</taxon>
        <taxon>Cystofilobasidiales</taxon>
        <taxon>Mrakiaceae</taxon>
        <taxon>Phaffia</taxon>
    </lineage>
</organism>